<keyword evidence="3" id="KW-0274">FAD</keyword>
<dbReference type="RefSeq" id="WP_420243327.1">
    <property type="nucleotide sequence ID" value="NZ_BOPV01000001.1"/>
</dbReference>
<dbReference type="EMBL" id="BOPV01000001">
    <property type="protein sequence ID" value="GIL40219.1"/>
    <property type="molecule type" value="Genomic_DNA"/>
</dbReference>
<dbReference type="PROSITE" id="PS51387">
    <property type="entry name" value="FAD_PCMH"/>
    <property type="match status" value="1"/>
</dbReference>
<dbReference type="Proteomes" id="UP000681075">
    <property type="component" value="Unassembled WGS sequence"/>
</dbReference>
<dbReference type="SUPFAM" id="SSF56176">
    <property type="entry name" value="FAD-binding/transporter-associated domain-like"/>
    <property type="match status" value="1"/>
</dbReference>
<comment type="caution">
    <text evidence="5">The sequence shown here is derived from an EMBL/GenBank/DDBJ whole genome shotgun (WGS) entry which is preliminary data.</text>
</comment>
<reference evidence="5" key="1">
    <citation type="submission" date="2021-02" db="EMBL/GenBank/DDBJ databases">
        <title>Genome sequence of Rhodospirillales sp. strain TMPK1 isolated from soil.</title>
        <authorList>
            <person name="Nakai R."/>
            <person name="Kusada H."/>
            <person name="Tamaki H."/>
        </authorList>
    </citation>
    <scope>NUCLEOTIDE SEQUENCE</scope>
    <source>
        <strain evidence="5">TMPK1</strain>
    </source>
</reference>
<evidence type="ECO:0000313" key="6">
    <source>
        <dbReference type="Proteomes" id="UP000681075"/>
    </source>
</evidence>
<dbReference type="Gene3D" id="3.30.465.10">
    <property type="match status" value="1"/>
</dbReference>
<organism evidence="5 6">
    <name type="scientific">Roseiterribacter gracilis</name>
    <dbReference type="NCBI Taxonomy" id="2812848"/>
    <lineage>
        <taxon>Bacteria</taxon>
        <taxon>Pseudomonadati</taxon>
        <taxon>Pseudomonadota</taxon>
        <taxon>Alphaproteobacteria</taxon>
        <taxon>Rhodospirillales</taxon>
        <taxon>Roseiterribacteraceae</taxon>
        <taxon>Roseiterribacter</taxon>
    </lineage>
</organism>
<sequence length="531" mass="56910">MDANQLADKLAQRLGAEQIVRDETERALFGMDVYEAAKFVPALVVRPGSTEELAAAVRMITAADFAVVPRGAGMSYTGGYLPVSDRSVTIDMSRMDRVLEINRDDMYVRVEAGVTWAKLHDALSDTGLRTPMWGTLSGLRATIGGGLSQNSIFFGSGLYGTTADSVLGLEVVLADGSVLPTGSAAVVGAQPFMRWYGPDLTGLFLGDTGAFGVKATATLKLILAATETRFLSVAFEESTSLYAAMAALAREQLVSESFAFDPGLQQQRLKRASLGSDLKALKGVVTGQGSLLKGVLEGAKVAVAGRRFMDDVKWSLHATVEGRDADYVKRMADRARAICVQHGGREIENTIPKVMRGTPFGPLISMLGPVGERWIPVHGLMPLSQGPRLQAALDALWAQHADAIAQHGIVVGQLAVTVATNAMLLEPIFWWESDRLPLHDRALGAEFVANLTDFPANPAADALVHMLRKAAAELFLAHGCTHFQIGKSYPYRQGLRPEAWRVVEGVKALLDSECRVNPGSLGLAPGTNRSV</sequence>
<keyword evidence="2" id="KW-0285">Flavoprotein</keyword>
<dbReference type="GO" id="GO:0004458">
    <property type="term" value="F:D-lactate dehydrogenase (cytochrome) activity"/>
    <property type="evidence" value="ECO:0007669"/>
    <property type="project" value="TreeGrafter"/>
</dbReference>
<dbReference type="PANTHER" id="PTHR11748:SF111">
    <property type="entry name" value="D-LACTATE DEHYDROGENASE, MITOCHONDRIAL-RELATED"/>
    <property type="match status" value="1"/>
</dbReference>
<dbReference type="InterPro" id="IPR016169">
    <property type="entry name" value="FAD-bd_PCMH_sub2"/>
</dbReference>
<keyword evidence="6" id="KW-1185">Reference proteome</keyword>
<dbReference type="Pfam" id="PF01565">
    <property type="entry name" value="FAD_binding_4"/>
    <property type="match status" value="1"/>
</dbReference>
<evidence type="ECO:0000256" key="2">
    <source>
        <dbReference type="ARBA" id="ARBA00022630"/>
    </source>
</evidence>
<evidence type="ECO:0000259" key="4">
    <source>
        <dbReference type="PROSITE" id="PS51387"/>
    </source>
</evidence>
<dbReference type="InterPro" id="IPR006094">
    <property type="entry name" value="Oxid_FAD_bind_N"/>
</dbReference>
<evidence type="ECO:0000256" key="3">
    <source>
        <dbReference type="ARBA" id="ARBA00022827"/>
    </source>
</evidence>
<dbReference type="AlphaFoldDB" id="A0A8S8XEA4"/>
<evidence type="ECO:0000313" key="5">
    <source>
        <dbReference type="EMBL" id="GIL40219.1"/>
    </source>
</evidence>
<dbReference type="GO" id="GO:0071949">
    <property type="term" value="F:FAD binding"/>
    <property type="evidence" value="ECO:0007669"/>
    <property type="project" value="InterPro"/>
</dbReference>
<name>A0A8S8XEA4_9PROT</name>
<dbReference type="InterPro" id="IPR016166">
    <property type="entry name" value="FAD-bd_PCMH"/>
</dbReference>
<dbReference type="GO" id="GO:0008720">
    <property type="term" value="F:D-lactate dehydrogenase (NAD+) activity"/>
    <property type="evidence" value="ECO:0007669"/>
    <property type="project" value="TreeGrafter"/>
</dbReference>
<proteinExistence type="inferred from homology"/>
<gene>
    <name evidence="5" type="ORF">TMPK1_24560</name>
</gene>
<dbReference type="PANTHER" id="PTHR11748">
    <property type="entry name" value="D-LACTATE DEHYDROGENASE"/>
    <property type="match status" value="1"/>
</dbReference>
<accession>A0A8S8XEA4</accession>
<dbReference type="SUPFAM" id="SSF55103">
    <property type="entry name" value="FAD-linked oxidases, C-terminal domain"/>
    <property type="match status" value="1"/>
</dbReference>
<dbReference type="InterPro" id="IPR036318">
    <property type="entry name" value="FAD-bd_PCMH-like_sf"/>
</dbReference>
<evidence type="ECO:0000256" key="1">
    <source>
        <dbReference type="ARBA" id="ARBA00008000"/>
    </source>
</evidence>
<comment type="similarity">
    <text evidence="1">Belongs to the FAD-binding oxidoreductase/transferase type 4 family.</text>
</comment>
<dbReference type="InterPro" id="IPR016164">
    <property type="entry name" value="FAD-linked_Oxase-like_C"/>
</dbReference>
<feature type="domain" description="FAD-binding PCMH-type" evidence="4">
    <location>
        <begin position="37"/>
        <end position="224"/>
    </location>
</feature>
<protein>
    <recommendedName>
        <fullName evidence="4">FAD-binding PCMH-type domain-containing protein</fullName>
    </recommendedName>
</protein>
<dbReference type="GO" id="GO:1903457">
    <property type="term" value="P:lactate catabolic process"/>
    <property type="evidence" value="ECO:0007669"/>
    <property type="project" value="TreeGrafter"/>
</dbReference>